<feature type="region of interest" description="Disordered" evidence="4">
    <location>
        <begin position="652"/>
        <end position="676"/>
    </location>
</feature>
<feature type="region of interest" description="Disordered" evidence="4">
    <location>
        <begin position="219"/>
        <end position="406"/>
    </location>
</feature>
<feature type="domain" description="Centrosomin N-terminal motif 1" evidence="5">
    <location>
        <begin position="457"/>
        <end position="530"/>
    </location>
</feature>
<feature type="compositionally biased region" description="Low complexity" evidence="4">
    <location>
        <begin position="1289"/>
        <end position="1302"/>
    </location>
</feature>
<dbReference type="EMBL" id="KB822712">
    <property type="protein sequence ID" value="ETN45527.1"/>
    <property type="molecule type" value="Genomic_DNA"/>
</dbReference>
<evidence type="ECO:0000313" key="7">
    <source>
        <dbReference type="EMBL" id="ETN45527.1"/>
    </source>
</evidence>
<evidence type="ECO:0008006" key="9">
    <source>
        <dbReference type="Google" id="ProtNLM"/>
    </source>
</evidence>
<evidence type="ECO:0000256" key="3">
    <source>
        <dbReference type="SAM" id="Coils"/>
    </source>
</evidence>
<evidence type="ECO:0000256" key="1">
    <source>
        <dbReference type="ARBA" id="ARBA00004496"/>
    </source>
</evidence>
<dbReference type="Pfam" id="PF12808">
    <property type="entry name" value="Mto2_bdg"/>
    <property type="match status" value="2"/>
</dbReference>
<evidence type="ECO:0000259" key="6">
    <source>
        <dbReference type="Pfam" id="PF12808"/>
    </source>
</evidence>
<dbReference type="eggNOG" id="ENOG502QU0H">
    <property type="taxonomic scope" value="Eukaryota"/>
</dbReference>
<dbReference type="GeneID" id="19976698"/>
<gene>
    <name evidence="7" type="ORF">HMPREF1541_09359</name>
</gene>
<proteinExistence type="predicted"/>
<feature type="region of interest" description="Disordered" evidence="4">
    <location>
        <begin position="592"/>
        <end position="611"/>
    </location>
</feature>
<organism evidence="7 8">
    <name type="scientific">Cyphellophora europaea (strain CBS 101466)</name>
    <name type="common">Phialophora europaea</name>
    <dbReference type="NCBI Taxonomy" id="1220924"/>
    <lineage>
        <taxon>Eukaryota</taxon>
        <taxon>Fungi</taxon>
        <taxon>Dikarya</taxon>
        <taxon>Ascomycota</taxon>
        <taxon>Pezizomycotina</taxon>
        <taxon>Eurotiomycetes</taxon>
        <taxon>Chaetothyriomycetidae</taxon>
        <taxon>Chaetothyriales</taxon>
        <taxon>Cyphellophoraceae</taxon>
        <taxon>Cyphellophora</taxon>
    </lineage>
</organism>
<feature type="compositionally biased region" description="Basic and acidic residues" evidence="4">
    <location>
        <begin position="144"/>
        <end position="153"/>
    </location>
</feature>
<dbReference type="GO" id="GO:0005815">
    <property type="term" value="C:microtubule organizing center"/>
    <property type="evidence" value="ECO:0007669"/>
    <property type="project" value="InterPro"/>
</dbReference>
<feature type="domain" description="Mto1-like Mto2p-binding" evidence="6">
    <location>
        <begin position="1268"/>
        <end position="1321"/>
    </location>
</feature>
<dbReference type="OrthoDB" id="10255000at2759"/>
<feature type="region of interest" description="Disordered" evidence="4">
    <location>
        <begin position="1"/>
        <end position="92"/>
    </location>
</feature>
<feature type="compositionally biased region" description="Polar residues" evidence="4">
    <location>
        <begin position="345"/>
        <end position="355"/>
    </location>
</feature>
<dbReference type="GO" id="GO:0005737">
    <property type="term" value="C:cytoplasm"/>
    <property type="evidence" value="ECO:0007669"/>
    <property type="project" value="UniProtKB-SubCell"/>
</dbReference>
<keyword evidence="3" id="KW-0175">Coiled coil</keyword>
<dbReference type="RefSeq" id="XP_008712255.1">
    <property type="nucleotide sequence ID" value="XM_008714033.1"/>
</dbReference>
<feature type="compositionally biased region" description="Polar residues" evidence="4">
    <location>
        <begin position="183"/>
        <end position="202"/>
    </location>
</feature>
<feature type="compositionally biased region" description="Polar residues" evidence="4">
    <location>
        <begin position="64"/>
        <end position="79"/>
    </location>
</feature>
<feature type="coiled-coil region" evidence="3">
    <location>
        <begin position="619"/>
        <end position="646"/>
    </location>
</feature>
<dbReference type="VEuPathDB" id="FungiDB:HMPREF1541_09359"/>
<dbReference type="HOGENOM" id="CLU_000791_0_0_1"/>
<feature type="compositionally biased region" description="Basic and acidic residues" evidence="4">
    <location>
        <begin position="383"/>
        <end position="393"/>
    </location>
</feature>
<evidence type="ECO:0000256" key="4">
    <source>
        <dbReference type="SAM" id="MobiDB-lite"/>
    </source>
</evidence>
<evidence type="ECO:0000313" key="8">
    <source>
        <dbReference type="Proteomes" id="UP000030752"/>
    </source>
</evidence>
<dbReference type="PANTHER" id="PTHR45615">
    <property type="entry name" value="MYOSIN HEAVY CHAIN, NON-MUSCLE"/>
    <property type="match status" value="1"/>
</dbReference>
<feature type="region of interest" description="Disordered" evidence="4">
    <location>
        <begin position="1319"/>
        <end position="1350"/>
    </location>
</feature>
<feature type="compositionally biased region" description="Basic and acidic residues" evidence="4">
    <location>
        <begin position="80"/>
        <end position="91"/>
    </location>
</feature>
<comment type="subcellular location">
    <subcellularLocation>
        <location evidence="1">Cytoplasm</location>
    </subcellularLocation>
</comment>
<feature type="compositionally biased region" description="Low complexity" evidence="4">
    <location>
        <begin position="1"/>
        <end position="11"/>
    </location>
</feature>
<protein>
    <recommendedName>
        <fullName evidence="9">Centrosomin N-terminal motif 1 domain-containing protein</fullName>
    </recommendedName>
</protein>
<dbReference type="Gene3D" id="1.10.287.1490">
    <property type="match status" value="1"/>
</dbReference>
<feature type="compositionally biased region" description="Basic and acidic residues" evidence="4">
    <location>
        <begin position="512"/>
        <end position="531"/>
    </location>
</feature>
<dbReference type="Pfam" id="PF07989">
    <property type="entry name" value="Cnn_1N"/>
    <property type="match status" value="1"/>
</dbReference>
<feature type="domain" description="Mto1-like Mto2p-binding" evidence="6">
    <location>
        <begin position="1477"/>
        <end position="1527"/>
    </location>
</feature>
<keyword evidence="2" id="KW-0963">Cytoplasm</keyword>
<dbReference type="InterPro" id="IPR024545">
    <property type="entry name" value="Mto1-like_Mto2p-bd"/>
</dbReference>
<feature type="compositionally biased region" description="Polar residues" evidence="4">
    <location>
        <begin position="663"/>
        <end position="676"/>
    </location>
</feature>
<feature type="compositionally biased region" description="Polar residues" evidence="4">
    <location>
        <begin position="597"/>
        <end position="606"/>
    </location>
</feature>
<dbReference type="STRING" id="1220924.W2SA14"/>
<accession>W2SA14</accession>
<feature type="region of interest" description="Disordered" evidence="4">
    <location>
        <begin position="512"/>
        <end position="553"/>
    </location>
</feature>
<feature type="region of interest" description="Disordered" evidence="4">
    <location>
        <begin position="141"/>
        <end position="205"/>
    </location>
</feature>
<sequence>MSSSFVRSSPPFERRSSRMPGEFEPEEDDVNNNTQAMDHTPSHDDGSSHISSFLPGPDEPSSLLDKTTASGMELPNNTMLEEREMNRKLADVESSFLPEISHMAPVNGHTTGADDTFMFGVPNDNIAIRKRPNPIDVTSAFRDISTESRKENAQAESPRTPEGTYKTPHLDQSGFAVPDESRITNPDAPNTSALENMSSSPMTVARTVSRVQSLATIGGYETAAEESELPESPSKKPTATAHDSIDDEEDEPTPRKPTLDPSAGAFLAVPGAGADGANMSTENVAANKSRRPRYLNSRSSTARLSYDSIASSTTDASDATLGADYALQSGGAVPEKRRRRRDEQLTISRQTSLGSMASGIALSDDESRPSQTFNPDLSTLPEESPKSNNDSRRTPTGPETPRQPAIVMPTDTVIAENVRGIEVPGTFARQYRQERDISPSKTLSMAGMTPAPKKGLTLKEHRSTVEKYSKENFDLKMKIHFLNEALLKRSDDGVKEMITENVQLKSDRMRLEKENHTLRKQNRELQRKLEESNAQNSPRSDQGYGTDDERSPTMEEEVLYLRERVETTEIEVTKLRAENIAKEGEKRRLAEMVRSLGENSRGTSDVGSREERDMWKDMLEAESIAREQADEANRKLREEVAKLKQDTLSVVQSRPRRGHGATSVISRASSGDTLQAQSAELERLRHEVSELQKTISAQASALTSRNKEKERLYQEIEDLKLRMGGGRSVAGDSILDRSASRARSHSSNGTKLFTDQEREELENYINELRDENSQLKMDKQQLSAEVEEALQELEAIDLQAEADAKTFNQELEALAGERDVALQAAEEHEQAFQALREEAQTELDAFGDDLDAKNKEIEELEQRLQASEDNLSALRSELHSASEGLVRLEDDAQQNLARYQSVKGELDDANREIESMEKSLAENDSKIQRLTVQQESSHNEIAFLREEQDGDKIKIGDLESLLKKVHLNLDMEREKSRDLEHRINEERQQRDMIASKKDKDVQKMITGLNQQVGQLTEEVRQTRKTLSSRDIELSAWKEKAEGIEESLRDIIHDPSASRASLITAVDKMAHDLETVTIDLESTRRRLEELHSVNANRDDLLENSSHECRRLQDALDRERTGRRQDKHSFEQALRAQQQATRAMTANSARINELEHARSSDRRRLTQLENQYKDQLADRNKLLLDLWKKMSALCGPDWAHNNSLINGNLPSQEVIGNMLFWPGFSRNIMLAAKQVEGVFASFKDKIKRVERDLYKDYRGLEHTLELRTKRLERIEEAWERMKAKFGDDGPSRSSSARSGVSNEVSKLKGENRLLKAELALYQQQHHRHSSRQHRPESRTSLRSGGAMSNDGMPIIEGAVGLPPRSSSVRRASQAPNLERHHTTNIVEHLASVNDTPEVRSMRSNSISSRNSGYIITNDRTLDERRGLMVPSGNMSIPANGNFSMPPREPAPLPPTAPSNASGIDIGSLNNGAGGPGQEKWIHRLRELERRLKAEREARLIDRTGMRKRLEERDEVNDALRMELERERGRRNADLHVFNPQQQIADVATGTQAGFRQIDGPDERYDSALIEESEVTEEHNTLPRSRRD</sequence>
<feature type="region of interest" description="Disordered" evidence="4">
    <location>
        <begin position="1282"/>
        <end position="1304"/>
    </location>
</feature>
<dbReference type="Proteomes" id="UP000030752">
    <property type="component" value="Unassembled WGS sequence"/>
</dbReference>
<reference evidence="7 8" key="1">
    <citation type="submission" date="2013-03" db="EMBL/GenBank/DDBJ databases">
        <title>The Genome Sequence of Phialophora europaea CBS 101466.</title>
        <authorList>
            <consortium name="The Broad Institute Genomics Platform"/>
            <person name="Cuomo C."/>
            <person name="de Hoog S."/>
            <person name="Gorbushina A."/>
            <person name="Walker B."/>
            <person name="Young S.K."/>
            <person name="Zeng Q."/>
            <person name="Gargeya S."/>
            <person name="Fitzgerald M."/>
            <person name="Haas B."/>
            <person name="Abouelleil A."/>
            <person name="Allen A.W."/>
            <person name="Alvarado L."/>
            <person name="Arachchi H.M."/>
            <person name="Berlin A.M."/>
            <person name="Chapman S.B."/>
            <person name="Gainer-Dewar J."/>
            <person name="Goldberg J."/>
            <person name="Griggs A."/>
            <person name="Gujja S."/>
            <person name="Hansen M."/>
            <person name="Howarth C."/>
            <person name="Imamovic A."/>
            <person name="Ireland A."/>
            <person name="Larimer J."/>
            <person name="McCowan C."/>
            <person name="Murphy C."/>
            <person name="Pearson M."/>
            <person name="Poon T.W."/>
            <person name="Priest M."/>
            <person name="Roberts A."/>
            <person name="Saif S."/>
            <person name="Shea T."/>
            <person name="Sisk P."/>
            <person name="Sykes S."/>
            <person name="Wortman J."/>
            <person name="Nusbaum C."/>
            <person name="Birren B."/>
        </authorList>
    </citation>
    <scope>NUCLEOTIDE SEQUENCE [LARGE SCALE GENOMIC DNA]</scope>
    <source>
        <strain evidence="7 8">CBS 101466</strain>
    </source>
</reference>
<feature type="coiled-coil region" evidence="3">
    <location>
        <begin position="751"/>
        <end position="1025"/>
    </location>
</feature>
<feature type="compositionally biased region" description="Low complexity" evidence="4">
    <location>
        <begin position="305"/>
        <end position="320"/>
    </location>
</feature>
<keyword evidence="8" id="KW-1185">Reference proteome</keyword>
<dbReference type="PANTHER" id="PTHR45615:SF80">
    <property type="entry name" value="GRIP DOMAIN-CONTAINING PROTEIN"/>
    <property type="match status" value="1"/>
</dbReference>
<dbReference type="InParanoid" id="W2SA14"/>
<evidence type="ECO:0000259" key="5">
    <source>
        <dbReference type="Pfam" id="PF07989"/>
    </source>
</evidence>
<feature type="coiled-coil region" evidence="3">
    <location>
        <begin position="1149"/>
        <end position="1183"/>
    </location>
</feature>
<dbReference type="InterPro" id="IPR012943">
    <property type="entry name" value="Cnn_1N"/>
</dbReference>
<evidence type="ECO:0000256" key="2">
    <source>
        <dbReference type="ARBA" id="ARBA00022490"/>
    </source>
</evidence>
<feature type="region of interest" description="Disordered" evidence="4">
    <location>
        <begin position="1552"/>
        <end position="1585"/>
    </location>
</feature>
<name>W2SA14_CYPE1</name>